<dbReference type="InterPro" id="IPR000873">
    <property type="entry name" value="AMP-dep_synth/lig_dom"/>
</dbReference>
<evidence type="ECO:0000259" key="2">
    <source>
        <dbReference type="Pfam" id="PF00501"/>
    </source>
</evidence>
<dbReference type="InterPro" id="IPR025110">
    <property type="entry name" value="AMP-bd_C"/>
</dbReference>
<proteinExistence type="inferred from homology"/>
<dbReference type="GO" id="GO:0016405">
    <property type="term" value="F:CoA-ligase activity"/>
    <property type="evidence" value="ECO:0007669"/>
    <property type="project" value="TreeGrafter"/>
</dbReference>
<dbReference type="PROSITE" id="PS00455">
    <property type="entry name" value="AMP_BINDING"/>
    <property type="match status" value="1"/>
</dbReference>
<dbReference type="PANTHER" id="PTHR24096">
    <property type="entry name" value="LONG-CHAIN-FATTY-ACID--COA LIGASE"/>
    <property type="match status" value="1"/>
</dbReference>
<dbReference type="SUPFAM" id="SSF56801">
    <property type="entry name" value="Acetyl-CoA synthetase-like"/>
    <property type="match status" value="1"/>
</dbReference>
<dbReference type="Pfam" id="PF13193">
    <property type="entry name" value="AMP-binding_C"/>
    <property type="match status" value="1"/>
</dbReference>
<dbReference type="Proteomes" id="UP000076420">
    <property type="component" value="Unassembled WGS sequence"/>
</dbReference>
<name>A0A2C9JZM4_BIOGL</name>
<dbReference type="Gene3D" id="3.40.50.12780">
    <property type="entry name" value="N-terminal domain of ligase-like"/>
    <property type="match status" value="1"/>
</dbReference>
<feature type="domain" description="AMP-binding enzyme C-terminal" evidence="3">
    <location>
        <begin position="484"/>
        <end position="560"/>
    </location>
</feature>
<evidence type="ECO:0000256" key="1">
    <source>
        <dbReference type="ARBA" id="ARBA00006432"/>
    </source>
</evidence>
<protein>
    <submittedName>
        <fullName evidence="4">Uncharacterized protein</fullName>
    </submittedName>
</protein>
<dbReference type="Pfam" id="PF00501">
    <property type="entry name" value="AMP-binding"/>
    <property type="match status" value="1"/>
</dbReference>
<dbReference type="CDD" id="cd05911">
    <property type="entry name" value="Firefly_Luc_like"/>
    <property type="match status" value="1"/>
</dbReference>
<dbReference type="VEuPathDB" id="VectorBase:BGLAX_044560"/>
<dbReference type="Gene3D" id="3.30.300.30">
    <property type="match status" value="1"/>
</dbReference>
<gene>
    <name evidence="4" type="primary">106074260</name>
</gene>
<dbReference type="VEuPathDB" id="VectorBase:BGLB010630"/>
<evidence type="ECO:0000313" key="4">
    <source>
        <dbReference type="EnsemblMetazoa" id="BGLB010630-PB"/>
    </source>
</evidence>
<feature type="domain" description="AMP-dependent synthetase/ligase" evidence="2">
    <location>
        <begin position="69"/>
        <end position="433"/>
    </location>
</feature>
<sequence>MYRHLPKVFICSAPFKSHSFRRVRSRLSACVACLRWLSTSSLIGPDNVVRSNLPDINLPTNVPFHQFLFEKCDQYKNLVAVEDYLSGQKYSFGQLKEKSMRVASGLHRLGYCKGDVMAVYSCNQIDYTVLLLACAATGLWFSALNPSSTPDELRRHIVHSGSKAVFATPNCVASVSKALKLVKPQESQVKDLFVFGEAEGFRPFQTLLDDNGQMFPDVDINPVEDVFILPYSSGTTGLPKGVMLTHYNCLANCLQIASSIPTTPDDRALGLLPMFHIYGMVVVQLSVILGGASVVYLPKFVPETFLQCLQDKHISLAHLVPPLVLFLSKMPSVSQYNLKSLKRVICGAAPLGVEVTLELLKKLDHGITVNQAAGMTELSPVFTIDTTSTPGSAGHFVVNTLGKIVDTDTHEPLGTGGVGEICVKGPQIMKGYFKDKQTTDSIIDPDGWMHTGDIGHVSPDGLLYIQDRLKELIKYKGFAVAPAELEALLLGHPDVQDVAVLGVPSEECGELPKAFVVKKPGSKVQEHELVKYIEDRTAYINRLRGGVQFIADIPKSPSGKILRRVLRQTFL</sequence>
<dbReference type="FunFam" id="3.30.300.30:FF:000007">
    <property type="entry name" value="4-coumarate--CoA ligase 2"/>
    <property type="match status" value="1"/>
</dbReference>
<reference evidence="4" key="1">
    <citation type="submission" date="2020-05" db="UniProtKB">
        <authorList>
            <consortium name="EnsemblMetazoa"/>
        </authorList>
    </citation>
    <scope>IDENTIFICATION</scope>
    <source>
        <strain evidence="4">BB02</strain>
    </source>
</reference>
<dbReference type="PANTHER" id="PTHR24096:SF422">
    <property type="entry name" value="BCDNA.GH02901"/>
    <property type="match status" value="1"/>
</dbReference>
<dbReference type="InterPro" id="IPR020845">
    <property type="entry name" value="AMP-binding_CS"/>
</dbReference>
<evidence type="ECO:0000259" key="3">
    <source>
        <dbReference type="Pfam" id="PF13193"/>
    </source>
</evidence>
<dbReference type="RefSeq" id="XP_013090464.2">
    <property type="nucleotide sequence ID" value="XM_013235010.2"/>
</dbReference>
<dbReference type="KEGG" id="bgt:106074260"/>
<comment type="similarity">
    <text evidence="1">Belongs to the ATP-dependent AMP-binding enzyme family.</text>
</comment>
<organism evidence="4 5">
    <name type="scientific">Biomphalaria glabrata</name>
    <name type="common">Bloodfluke planorb</name>
    <name type="synonym">Freshwater snail</name>
    <dbReference type="NCBI Taxonomy" id="6526"/>
    <lineage>
        <taxon>Eukaryota</taxon>
        <taxon>Metazoa</taxon>
        <taxon>Spiralia</taxon>
        <taxon>Lophotrochozoa</taxon>
        <taxon>Mollusca</taxon>
        <taxon>Gastropoda</taxon>
        <taxon>Heterobranchia</taxon>
        <taxon>Euthyneura</taxon>
        <taxon>Panpulmonata</taxon>
        <taxon>Hygrophila</taxon>
        <taxon>Lymnaeoidea</taxon>
        <taxon>Planorbidae</taxon>
        <taxon>Biomphalaria</taxon>
    </lineage>
</organism>
<dbReference type="InterPro" id="IPR045851">
    <property type="entry name" value="AMP-bd_C_sf"/>
</dbReference>
<evidence type="ECO:0000313" key="5">
    <source>
        <dbReference type="Proteomes" id="UP000076420"/>
    </source>
</evidence>
<dbReference type="InterPro" id="IPR042099">
    <property type="entry name" value="ANL_N_sf"/>
</dbReference>
<dbReference type="EnsemblMetazoa" id="BGLB010630-RB">
    <property type="protein sequence ID" value="BGLB010630-PB"/>
    <property type="gene ID" value="BGLB010630"/>
</dbReference>
<dbReference type="STRING" id="6526.A0A2C9JZM4"/>
<dbReference type="AlphaFoldDB" id="A0A2C9JZM4"/>
<accession>A0A2C9JZM4</accession>
<dbReference type="OrthoDB" id="10253869at2759"/>